<organism evidence="1 2">
    <name type="scientific">Naegleria lovaniensis</name>
    <name type="common">Amoeba</name>
    <dbReference type="NCBI Taxonomy" id="51637"/>
    <lineage>
        <taxon>Eukaryota</taxon>
        <taxon>Discoba</taxon>
        <taxon>Heterolobosea</taxon>
        <taxon>Tetramitia</taxon>
        <taxon>Eutetramitia</taxon>
        <taxon>Vahlkampfiidae</taxon>
        <taxon>Naegleria</taxon>
    </lineage>
</organism>
<dbReference type="GO" id="GO:0005096">
    <property type="term" value="F:GTPase activator activity"/>
    <property type="evidence" value="ECO:0007669"/>
    <property type="project" value="InterPro"/>
</dbReference>
<dbReference type="AlphaFoldDB" id="A0AA88GV44"/>
<dbReference type="GO" id="GO:0005634">
    <property type="term" value="C:nucleus"/>
    <property type="evidence" value="ECO:0007669"/>
    <property type="project" value="TreeGrafter"/>
</dbReference>
<dbReference type="Proteomes" id="UP000816034">
    <property type="component" value="Unassembled WGS sequence"/>
</dbReference>
<proteinExistence type="predicted"/>
<dbReference type="Pfam" id="PF13516">
    <property type="entry name" value="LRR_6"/>
    <property type="match status" value="5"/>
</dbReference>
<sequence>MRKFKRLLHRVATIHHEKSLKVQLPDDIVFYVLQYLESEFILRVCLFISKQFLQQSLEIQKSLNFSDRDSFNEPSLISFVNCKYIQNLTILNLSSNKLRVEGARLISQCNALNRLTMLDVSNNGIEFEGANHLSHSEHLSNLTELNLAMNMIGVLGLRAIVNSPTMKRLRVLNINCNYIFGAGLKSVGSSENMNNLTDLNMSTNIIGNKGLLALKSECPYLCHLTRFNLTNCEIGNEGAKCLAQSIKDGVLTNLKKLFVGFNFIEKEGAQALQSCTHLSVLDFSGNNIEA</sequence>
<accession>A0AA88GV44</accession>
<dbReference type="Gene3D" id="3.80.10.10">
    <property type="entry name" value="Ribonuclease Inhibitor"/>
    <property type="match status" value="1"/>
</dbReference>
<dbReference type="GO" id="GO:0031267">
    <property type="term" value="F:small GTPase binding"/>
    <property type="evidence" value="ECO:0007669"/>
    <property type="project" value="TreeGrafter"/>
</dbReference>
<dbReference type="InterPro" id="IPR027038">
    <property type="entry name" value="RanGap"/>
</dbReference>
<keyword evidence="2" id="KW-1185">Reference proteome</keyword>
<name>A0AA88GV44_NAELO</name>
<protein>
    <submittedName>
        <fullName evidence="1">Uncharacterized protein</fullName>
    </submittedName>
</protein>
<dbReference type="GO" id="GO:0048471">
    <property type="term" value="C:perinuclear region of cytoplasm"/>
    <property type="evidence" value="ECO:0007669"/>
    <property type="project" value="TreeGrafter"/>
</dbReference>
<evidence type="ECO:0000313" key="2">
    <source>
        <dbReference type="Proteomes" id="UP000816034"/>
    </source>
</evidence>
<gene>
    <name evidence="1" type="ORF">C9374_001136</name>
</gene>
<dbReference type="GO" id="GO:0006913">
    <property type="term" value="P:nucleocytoplasmic transport"/>
    <property type="evidence" value="ECO:0007669"/>
    <property type="project" value="TreeGrafter"/>
</dbReference>
<evidence type="ECO:0000313" key="1">
    <source>
        <dbReference type="EMBL" id="KAG2387542.1"/>
    </source>
</evidence>
<dbReference type="GO" id="GO:0005829">
    <property type="term" value="C:cytosol"/>
    <property type="evidence" value="ECO:0007669"/>
    <property type="project" value="TreeGrafter"/>
</dbReference>
<dbReference type="SMART" id="SM00368">
    <property type="entry name" value="LRR_RI"/>
    <property type="match status" value="3"/>
</dbReference>
<dbReference type="EMBL" id="PYSW02000012">
    <property type="protein sequence ID" value="KAG2387542.1"/>
    <property type="molecule type" value="Genomic_DNA"/>
</dbReference>
<dbReference type="InterPro" id="IPR001611">
    <property type="entry name" value="Leu-rich_rpt"/>
</dbReference>
<dbReference type="InterPro" id="IPR032675">
    <property type="entry name" value="LRR_dom_sf"/>
</dbReference>
<dbReference type="PANTHER" id="PTHR24113:SF15">
    <property type="entry name" value="NACHT DOMAIN-CONTAINING PROTEIN"/>
    <property type="match status" value="1"/>
</dbReference>
<dbReference type="RefSeq" id="XP_044551534.1">
    <property type="nucleotide sequence ID" value="XM_044687005.1"/>
</dbReference>
<dbReference type="GeneID" id="68093592"/>
<dbReference type="SUPFAM" id="SSF52047">
    <property type="entry name" value="RNI-like"/>
    <property type="match status" value="1"/>
</dbReference>
<comment type="caution">
    <text evidence="1">The sequence shown here is derived from an EMBL/GenBank/DDBJ whole genome shotgun (WGS) entry which is preliminary data.</text>
</comment>
<dbReference type="PANTHER" id="PTHR24113">
    <property type="entry name" value="RAN GTPASE-ACTIVATING PROTEIN 1"/>
    <property type="match status" value="1"/>
</dbReference>
<reference evidence="1 2" key="1">
    <citation type="journal article" date="2018" name="BMC Genomics">
        <title>The genome of Naegleria lovaniensis, the basis for a comparative approach to unravel pathogenicity factors of the human pathogenic amoeba N. fowleri.</title>
        <authorList>
            <person name="Liechti N."/>
            <person name="Schurch N."/>
            <person name="Bruggmann R."/>
            <person name="Wittwer M."/>
        </authorList>
    </citation>
    <scope>NUCLEOTIDE SEQUENCE [LARGE SCALE GENOMIC DNA]</scope>
    <source>
        <strain evidence="1 2">ATCC 30569</strain>
    </source>
</reference>